<proteinExistence type="predicted"/>
<name>A0A0A9GYI6_ARUDO</name>
<evidence type="ECO:0000313" key="1">
    <source>
        <dbReference type="EMBL" id="JAE29587.1"/>
    </source>
</evidence>
<reference evidence="1" key="1">
    <citation type="submission" date="2014-09" db="EMBL/GenBank/DDBJ databases">
        <authorList>
            <person name="Magalhaes I.L.F."/>
            <person name="Oliveira U."/>
            <person name="Santos F.R."/>
            <person name="Vidigal T.H.D.A."/>
            <person name="Brescovit A.D."/>
            <person name="Santos A.J."/>
        </authorList>
    </citation>
    <scope>NUCLEOTIDE SEQUENCE</scope>
    <source>
        <tissue evidence="1">Shoot tissue taken approximately 20 cm above the soil surface</tissue>
    </source>
</reference>
<dbReference type="EMBL" id="GBRH01168309">
    <property type="protein sequence ID" value="JAE29587.1"/>
    <property type="molecule type" value="Transcribed_RNA"/>
</dbReference>
<accession>A0A0A9GYI6</accession>
<organism evidence="1">
    <name type="scientific">Arundo donax</name>
    <name type="common">Giant reed</name>
    <name type="synonym">Donax arundinaceus</name>
    <dbReference type="NCBI Taxonomy" id="35708"/>
    <lineage>
        <taxon>Eukaryota</taxon>
        <taxon>Viridiplantae</taxon>
        <taxon>Streptophyta</taxon>
        <taxon>Embryophyta</taxon>
        <taxon>Tracheophyta</taxon>
        <taxon>Spermatophyta</taxon>
        <taxon>Magnoliopsida</taxon>
        <taxon>Liliopsida</taxon>
        <taxon>Poales</taxon>
        <taxon>Poaceae</taxon>
        <taxon>PACMAD clade</taxon>
        <taxon>Arundinoideae</taxon>
        <taxon>Arundineae</taxon>
        <taxon>Arundo</taxon>
    </lineage>
</organism>
<reference evidence="1" key="2">
    <citation type="journal article" date="2015" name="Data Brief">
        <title>Shoot transcriptome of the giant reed, Arundo donax.</title>
        <authorList>
            <person name="Barrero R.A."/>
            <person name="Guerrero F.D."/>
            <person name="Moolhuijzen P."/>
            <person name="Goolsby J.A."/>
            <person name="Tidwell J."/>
            <person name="Bellgard S.E."/>
            <person name="Bellgard M.I."/>
        </authorList>
    </citation>
    <scope>NUCLEOTIDE SEQUENCE</scope>
    <source>
        <tissue evidence="1">Shoot tissue taken approximately 20 cm above the soil surface</tissue>
    </source>
</reference>
<sequence length="41" mass="4685">MLTDCHPSTIMINLGAIPPFSKLKIQKICWNFRPCLAQLQI</sequence>
<protein>
    <submittedName>
        <fullName evidence="1">Uncharacterized protein</fullName>
    </submittedName>
</protein>
<dbReference type="AlphaFoldDB" id="A0A0A9GYI6"/>